<protein>
    <submittedName>
        <fullName evidence="2">Uncharacterized protein</fullName>
    </submittedName>
</protein>
<keyword evidence="3" id="KW-1185">Reference proteome</keyword>
<dbReference type="EMBL" id="JAHXZJ010002237">
    <property type="protein sequence ID" value="KAH0546389.1"/>
    <property type="molecule type" value="Genomic_DNA"/>
</dbReference>
<proteinExistence type="predicted"/>
<organism evidence="2 3">
    <name type="scientific">Cotesia glomerata</name>
    <name type="common">Lepidopteran parasitic wasp</name>
    <name type="synonym">Apanteles glomeratus</name>
    <dbReference type="NCBI Taxonomy" id="32391"/>
    <lineage>
        <taxon>Eukaryota</taxon>
        <taxon>Metazoa</taxon>
        <taxon>Ecdysozoa</taxon>
        <taxon>Arthropoda</taxon>
        <taxon>Hexapoda</taxon>
        <taxon>Insecta</taxon>
        <taxon>Pterygota</taxon>
        <taxon>Neoptera</taxon>
        <taxon>Endopterygota</taxon>
        <taxon>Hymenoptera</taxon>
        <taxon>Apocrita</taxon>
        <taxon>Ichneumonoidea</taxon>
        <taxon>Braconidae</taxon>
        <taxon>Microgastrinae</taxon>
        <taxon>Cotesia</taxon>
    </lineage>
</organism>
<evidence type="ECO:0000313" key="2">
    <source>
        <dbReference type="EMBL" id="KAH0546389.1"/>
    </source>
</evidence>
<accession>A0AAV7I3U1</accession>
<reference evidence="2 3" key="1">
    <citation type="journal article" date="2021" name="J. Hered.">
        <title>A chromosome-level genome assembly of the parasitoid wasp, Cotesia glomerata (Hymenoptera: Braconidae).</title>
        <authorList>
            <person name="Pinto B.J."/>
            <person name="Weis J.J."/>
            <person name="Gamble T."/>
            <person name="Ode P.J."/>
            <person name="Paul R."/>
            <person name="Zaspel J.M."/>
        </authorList>
    </citation>
    <scope>NUCLEOTIDE SEQUENCE [LARGE SCALE GENOMIC DNA]</scope>
    <source>
        <strain evidence="2">CgM1</strain>
    </source>
</reference>
<evidence type="ECO:0000256" key="1">
    <source>
        <dbReference type="SAM" id="MobiDB-lite"/>
    </source>
</evidence>
<comment type="caution">
    <text evidence="2">The sequence shown here is derived from an EMBL/GenBank/DDBJ whole genome shotgun (WGS) entry which is preliminary data.</text>
</comment>
<name>A0AAV7I3U1_COTGL</name>
<feature type="region of interest" description="Disordered" evidence="1">
    <location>
        <begin position="1"/>
        <end position="36"/>
    </location>
</feature>
<gene>
    <name evidence="2" type="ORF">KQX54_009069</name>
</gene>
<sequence length="82" mass="9444">MPANKGPLLTSSIKEKPGNGGGLGATTSKKKKQRATVKNKKNCRQYLLINHWIYQEQDLVDEIFSLHQLKQPKSFLNWLWHL</sequence>
<dbReference type="AlphaFoldDB" id="A0AAV7I3U1"/>
<evidence type="ECO:0000313" key="3">
    <source>
        <dbReference type="Proteomes" id="UP000826195"/>
    </source>
</evidence>
<dbReference type="Proteomes" id="UP000826195">
    <property type="component" value="Unassembled WGS sequence"/>
</dbReference>